<proteinExistence type="predicted"/>
<evidence type="ECO:0000313" key="1">
    <source>
        <dbReference type="EMBL" id="PWA94097.1"/>
    </source>
</evidence>
<keyword evidence="2" id="KW-1185">Reference proteome</keyword>
<reference evidence="1 2" key="1">
    <citation type="journal article" date="2018" name="Mol. Plant">
        <title>The genome of Artemisia annua provides insight into the evolution of Asteraceae family and artemisinin biosynthesis.</title>
        <authorList>
            <person name="Shen Q."/>
            <person name="Zhang L."/>
            <person name="Liao Z."/>
            <person name="Wang S."/>
            <person name="Yan T."/>
            <person name="Shi P."/>
            <person name="Liu M."/>
            <person name="Fu X."/>
            <person name="Pan Q."/>
            <person name="Wang Y."/>
            <person name="Lv Z."/>
            <person name="Lu X."/>
            <person name="Zhang F."/>
            <person name="Jiang W."/>
            <person name="Ma Y."/>
            <person name="Chen M."/>
            <person name="Hao X."/>
            <person name="Li L."/>
            <person name="Tang Y."/>
            <person name="Lv G."/>
            <person name="Zhou Y."/>
            <person name="Sun X."/>
            <person name="Brodelius P.E."/>
            <person name="Rose J.K.C."/>
            <person name="Tang K."/>
        </authorList>
    </citation>
    <scope>NUCLEOTIDE SEQUENCE [LARGE SCALE GENOMIC DNA]</scope>
    <source>
        <strain evidence="2">cv. Huhao1</strain>
        <tissue evidence="1">Leaf</tissue>
    </source>
</reference>
<dbReference type="AlphaFoldDB" id="A0A2U1Q7W8"/>
<dbReference type="OrthoDB" id="1363133at2759"/>
<organism evidence="1 2">
    <name type="scientific">Artemisia annua</name>
    <name type="common">Sweet wormwood</name>
    <dbReference type="NCBI Taxonomy" id="35608"/>
    <lineage>
        <taxon>Eukaryota</taxon>
        <taxon>Viridiplantae</taxon>
        <taxon>Streptophyta</taxon>
        <taxon>Embryophyta</taxon>
        <taxon>Tracheophyta</taxon>
        <taxon>Spermatophyta</taxon>
        <taxon>Magnoliopsida</taxon>
        <taxon>eudicotyledons</taxon>
        <taxon>Gunneridae</taxon>
        <taxon>Pentapetalae</taxon>
        <taxon>asterids</taxon>
        <taxon>campanulids</taxon>
        <taxon>Asterales</taxon>
        <taxon>Asteraceae</taxon>
        <taxon>Asteroideae</taxon>
        <taxon>Anthemideae</taxon>
        <taxon>Artemisiinae</taxon>
        <taxon>Artemisia</taxon>
    </lineage>
</organism>
<sequence>MGAWRRGVVVGRSSVTRRKRKAAAFALFNRNENRKSMERKLRQLQRIVPGGRVEPSDLDTLFHRVAAHIFLLESRVDLLKNAYSLFSPP</sequence>
<name>A0A2U1Q7W8_ARTAN</name>
<comment type="caution">
    <text evidence="1">The sequence shown here is derived from an EMBL/GenBank/DDBJ whole genome shotgun (WGS) entry which is preliminary data.</text>
</comment>
<protein>
    <submittedName>
        <fullName evidence="1">Uncharacterized protein</fullName>
    </submittedName>
</protein>
<gene>
    <name evidence="1" type="ORF">CTI12_AA063190</name>
</gene>
<dbReference type="Proteomes" id="UP000245207">
    <property type="component" value="Unassembled WGS sequence"/>
</dbReference>
<accession>A0A2U1Q7W8</accession>
<evidence type="ECO:0000313" key="2">
    <source>
        <dbReference type="Proteomes" id="UP000245207"/>
    </source>
</evidence>
<dbReference type="EMBL" id="PKPP01000337">
    <property type="protein sequence ID" value="PWA94097.1"/>
    <property type="molecule type" value="Genomic_DNA"/>
</dbReference>